<proteinExistence type="predicted"/>
<dbReference type="GO" id="GO:0005576">
    <property type="term" value="C:extracellular region"/>
    <property type="evidence" value="ECO:0007669"/>
    <property type="project" value="UniProtKB-SubCell"/>
</dbReference>
<keyword evidence="2 4" id="KW-0732">Signal</keyword>
<evidence type="ECO:0000313" key="6">
    <source>
        <dbReference type="EMBL" id="KAB3535385.1"/>
    </source>
</evidence>
<evidence type="ECO:0000256" key="1">
    <source>
        <dbReference type="ARBA" id="ARBA00004613"/>
    </source>
</evidence>
<dbReference type="Gene3D" id="3.20.20.370">
    <property type="entry name" value="Glycoside hydrolase/deacetylase"/>
    <property type="match status" value="1"/>
</dbReference>
<protein>
    <submittedName>
        <fullName evidence="6">Polysaccharide deacetylase family protein</fullName>
    </submittedName>
</protein>
<feature type="domain" description="NodB homology" evidence="5">
    <location>
        <begin position="192"/>
        <end position="275"/>
    </location>
</feature>
<feature type="compositionally biased region" description="Basic and acidic residues" evidence="3">
    <location>
        <begin position="40"/>
        <end position="51"/>
    </location>
</feature>
<dbReference type="Proteomes" id="UP000432715">
    <property type="component" value="Unassembled WGS sequence"/>
</dbReference>
<dbReference type="PROSITE" id="PS51257">
    <property type="entry name" value="PROKAR_LIPOPROTEIN"/>
    <property type="match status" value="1"/>
</dbReference>
<dbReference type="InterPro" id="IPR011330">
    <property type="entry name" value="Glyco_hydro/deAcase_b/a-brl"/>
</dbReference>
<dbReference type="InterPro" id="IPR051398">
    <property type="entry name" value="Polysacch_Deacetylase"/>
</dbReference>
<sequence>MDMKRIAFIALALITVILFTAACQSNVDNNSDQPVVIEDNQQKGDEVKNQEEETQEEIEKETQEEIEEETEENTVKEIDLEVVKPNEAGEVMVLMYHHIKEPEAEWSRTPDNFRRDLKELYDRGFRPISLYDYATGNITTEAGMTPLVITFDDGNQNNFNMIEDENGEWIIDPDCAVGILVAFNERYPDFPLEATFYINGGVPFGQKEFVEYKLNYIVDKGMDIGNHTITHVNFTNTTPQIIQEEIGKLSKFIKEYLPNYEVNTLALPFGSKPSNKEWHKYLAEGEYEGENYENVAILEVGWDPYHSPFSNNFNPLKIRRVRGSETKVDGVGLYDWLKAFDEGKRLRYISDGDPNYISVPEEYKNSVSDSKKQQLIRTY</sequence>
<name>A0A6I0FBQ0_9FIRM</name>
<dbReference type="OrthoDB" id="9778320at2"/>
<feature type="compositionally biased region" description="Acidic residues" evidence="3">
    <location>
        <begin position="52"/>
        <end position="72"/>
    </location>
</feature>
<evidence type="ECO:0000256" key="2">
    <source>
        <dbReference type="ARBA" id="ARBA00022729"/>
    </source>
</evidence>
<dbReference type="GO" id="GO:0016810">
    <property type="term" value="F:hydrolase activity, acting on carbon-nitrogen (but not peptide) bonds"/>
    <property type="evidence" value="ECO:0007669"/>
    <property type="project" value="InterPro"/>
</dbReference>
<evidence type="ECO:0000256" key="3">
    <source>
        <dbReference type="SAM" id="MobiDB-lite"/>
    </source>
</evidence>
<feature type="chain" id="PRO_5038381763" evidence="4">
    <location>
        <begin position="26"/>
        <end position="379"/>
    </location>
</feature>
<dbReference type="EMBL" id="WBZC01000019">
    <property type="protein sequence ID" value="KAB3535385.1"/>
    <property type="molecule type" value="Genomic_DNA"/>
</dbReference>
<accession>A0A6I0FBQ0</accession>
<dbReference type="Pfam" id="PF01522">
    <property type="entry name" value="Polysacc_deac_1"/>
    <property type="match status" value="1"/>
</dbReference>
<dbReference type="InterPro" id="IPR002509">
    <property type="entry name" value="NODB_dom"/>
</dbReference>
<feature type="region of interest" description="Disordered" evidence="3">
    <location>
        <begin position="29"/>
        <end position="74"/>
    </location>
</feature>
<gene>
    <name evidence="6" type="ORF">F8154_06255</name>
</gene>
<evidence type="ECO:0000256" key="4">
    <source>
        <dbReference type="SAM" id="SignalP"/>
    </source>
</evidence>
<dbReference type="PANTHER" id="PTHR34216:SF3">
    <property type="entry name" value="POLY-BETA-1,6-N-ACETYL-D-GLUCOSAMINE N-DEACETYLASE"/>
    <property type="match status" value="1"/>
</dbReference>
<comment type="subcellular location">
    <subcellularLocation>
        <location evidence="1">Secreted</location>
    </subcellularLocation>
</comment>
<reference evidence="6 7" key="1">
    <citation type="submission" date="2019-10" db="EMBL/GenBank/DDBJ databases">
        <title>Alkaliphilus serpentinus sp. nov. and Alkaliphilus pronyensis sp. nov., two novel anaerobic alkaliphilic species isolated from the serpentinized-hosted hydrothermal field of the Prony Bay (New Caledonia).</title>
        <authorList>
            <person name="Postec A."/>
        </authorList>
    </citation>
    <scope>NUCLEOTIDE SEQUENCE [LARGE SCALE GENOMIC DNA]</scope>
    <source>
        <strain evidence="6 7">LacV</strain>
    </source>
</reference>
<dbReference type="GO" id="GO:0005975">
    <property type="term" value="P:carbohydrate metabolic process"/>
    <property type="evidence" value="ECO:0007669"/>
    <property type="project" value="InterPro"/>
</dbReference>
<dbReference type="PANTHER" id="PTHR34216">
    <property type="match status" value="1"/>
</dbReference>
<dbReference type="CDD" id="cd10972">
    <property type="entry name" value="CE4_DAC_u3_5s"/>
    <property type="match status" value="1"/>
</dbReference>
<organism evidence="6 7">
    <name type="scientific">Alkaliphilus pronyensis</name>
    <dbReference type="NCBI Taxonomy" id="1482732"/>
    <lineage>
        <taxon>Bacteria</taxon>
        <taxon>Bacillati</taxon>
        <taxon>Bacillota</taxon>
        <taxon>Clostridia</taxon>
        <taxon>Peptostreptococcales</taxon>
        <taxon>Natronincolaceae</taxon>
        <taxon>Alkaliphilus</taxon>
    </lineage>
</organism>
<dbReference type="SUPFAM" id="SSF88713">
    <property type="entry name" value="Glycoside hydrolase/deacetylase"/>
    <property type="match status" value="1"/>
</dbReference>
<evidence type="ECO:0000313" key="7">
    <source>
        <dbReference type="Proteomes" id="UP000432715"/>
    </source>
</evidence>
<dbReference type="AlphaFoldDB" id="A0A6I0FBQ0"/>
<feature type="signal peptide" evidence="4">
    <location>
        <begin position="1"/>
        <end position="25"/>
    </location>
</feature>
<evidence type="ECO:0000259" key="5">
    <source>
        <dbReference type="Pfam" id="PF01522"/>
    </source>
</evidence>
<comment type="caution">
    <text evidence="6">The sequence shown here is derived from an EMBL/GenBank/DDBJ whole genome shotgun (WGS) entry which is preliminary data.</text>
</comment>
<keyword evidence="7" id="KW-1185">Reference proteome</keyword>